<evidence type="ECO:0000313" key="2">
    <source>
        <dbReference type="Proteomes" id="UP000011185"/>
    </source>
</evidence>
<dbReference type="AlphaFoldDB" id="L7JZ24"/>
<dbReference type="OMA" id="NTRINDM"/>
<protein>
    <submittedName>
        <fullName evidence="1">Uncharacterized protein</fullName>
    </submittedName>
</protein>
<dbReference type="VEuPathDB" id="MicrosporidiaDB:THOM_0746"/>
<organism evidence="1 2">
    <name type="scientific">Trachipleistophora hominis</name>
    <name type="common">Microsporidian parasite</name>
    <dbReference type="NCBI Taxonomy" id="72359"/>
    <lineage>
        <taxon>Eukaryota</taxon>
        <taxon>Fungi</taxon>
        <taxon>Fungi incertae sedis</taxon>
        <taxon>Microsporidia</taxon>
        <taxon>Pleistophoridae</taxon>
        <taxon>Trachipleistophora</taxon>
    </lineage>
</organism>
<dbReference type="EMBL" id="JH993857">
    <property type="protein sequence ID" value="ELQ76296.1"/>
    <property type="molecule type" value="Genomic_DNA"/>
</dbReference>
<reference evidence="1 2" key="1">
    <citation type="journal article" date="2012" name="PLoS Pathog.">
        <title>The genome of the obligate intracellular parasite Trachipleistophora hominis: new insights into microsporidian genome dynamics and reductive evolution.</title>
        <authorList>
            <person name="Heinz E."/>
            <person name="Williams T.A."/>
            <person name="Nakjang S."/>
            <person name="Noel C.J."/>
            <person name="Swan D.C."/>
            <person name="Goldberg A.V."/>
            <person name="Harris S.R."/>
            <person name="Weinmaier T."/>
            <person name="Markert S."/>
            <person name="Becher D."/>
            <person name="Bernhardt J."/>
            <person name="Dagan T."/>
            <person name="Hacker C."/>
            <person name="Lucocq J.M."/>
            <person name="Schweder T."/>
            <person name="Rattei T."/>
            <person name="Hall N."/>
            <person name="Hirt R.P."/>
            <person name="Embley T.M."/>
        </authorList>
    </citation>
    <scope>NUCLEOTIDE SEQUENCE [LARGE SCALE GENOMIC DNA]</scope>
</reference>
<name>L7JZ24_TRAHO</name>
<dbReference type="InParanoid" id="L7JZ24"/>
<keyword evidence="2" id="KW-1185">Reference proteome</keyword>
<gene>
    <name evidence="1" type="ORF">THOM_0746</name>
</gene>
<sequence length="491" mass="57766">MSYQIYKRKAFHSRMTKFRKLDILAKMSVKYNRSEDKMIQEYDNSTKYVERAVFERDEVNNAATLKKYNYDIRYLNDEHMTTKNMTLRNNKLVYEAFKVESRNSPALISQNRNEKDTELSCNANATEIDNERPDDNLYITNKPKKFGSNIVNRIYSAKQKRDDEIYYENAETQMDKIMRTQGFRTDEYSNNSGNIVSNPYYTHVLQEEYKMASLKISDTKYQHASQDVANDATNSDIQSNIYYNNKDIDNMNSEKDAVSFTEFPDSSLYTSSDNTNNTSLYYTDKRSKEQVFRLNHSTYEKNNEEGFIQDRKVVNRYPLCYLYSHGKNSNYMYANPDMPIESDNAARIKVLYPQSKHFQTDQDSEFLVHEFITGNKSKSRTVQELKTLYKNFKAKLRTCDYEEYKNLDYLISIIDELSERKKKSQKNTLSSHAKKVLHSECELRRRTAINLGLLAISDFVDKTVATKRNKKKIIFGALQLILKLKLENLDH</sequence>
<dbReference type="Proteomes" id="UP000011185">
    <property type="component" value="Unassembled WGS sequence"/>
</dbReference>
<dbReference type="OrthoDB" id="10552484at2759"/>
<accession>L7JZ24</accession>
<dbReference type="HOGENOM" id="CLU_558012_0_0_1"/>
<proteinExistence type="predicted"/>
<evidence type="ECO:0000313" key="1">
    <source>
        <dbReference type="EMBL" id="ELQ76296.1"/>
    </source>
</evidence>